<organism evidence="1">
    <name type="scientific">Arion vulgaris</name>
    <dbReference type="NCBI Taxonomy" id="1028688"/>
    <lineage>
        <taxon>Eukaryota</taxon>
        <taxon>Metazoa</taxon>
        <taxon>Spiralia</taxon>
        <taxon>Lophotrochozoa</taxon>
        <taxon>Mollusca</taxon>
        <taxon>Gastropoda</taxon>
        <taxon>Heterobranchia</taxon>
        <taxon>Euthyneura</taxon>
        <taxon>Panpulmonata</taxon>
        <taxon>Eupulmonata</taxon>
        <taxon>Stylommatophora</taxon>
        <taxon>Helicina</taxon>
        <taxon>Arionoidea</taxon>
        <taxon>Arionidae</taxon>
        <taxon>Arion</taxon>
    </lineage>
</organism>
<name>A0A0B7AN81_9EUPU</name>
<proteinExistence type="predicted"/>
<feature type="non-terminal residue" evidence="1">
    <location>
        <position position="53"/>
    </location>
</feature>
<reference evidence="1" key="1">
    <citation type="submission" date="2014-12" db="EMBL/GenBank/DDBJ databases">
        <title>Insight into the proteome of Arion vulgaris.</title>
        <authorList>
            <person name="Aradska J."/>
            <person name="Bulat T."/>
            <person name="Smidak R."/>
            <person name="Sarate P."/>
            <person name="Gangsoo J."/>
            <person name="Sialana F."/>
            <person name="Bilban M."/>
            <person name="Lubec G."/>
        </authorList>
    </citation>
    <scope>NUCLEOTIDE SEQUENCE</scope>
    <source>
        <tissue evidence="1">Skin</tissue>
    </source>
</reference>
<dbReference type="AlphaFoldDB" id="A0A0B7AN81"/>
<protein>
    <submittedName>
        <fullName evidence="1">Uncharacterized protein</fullName>
    </submittedName>
</protein>
<dbReference type="EMBL" id="HACG01035217">
    <property type="protein sequence ID" value="CEK82082.1"/>
    <property type="molecule type" value="Transcribed_RNA"/>
</dbReference>
<accession>A0A0B7AN81</accession>
<evidence type="ECO:0000313" key="1">
    <source>
        <dbReference type="EMBL" id="CEK82082.1"/>
    </source>
</evidence>
<gene>
    <name evidence="1" type="primary">ORF129526</name>
</gene>
<sequence>MYAHAPGVCLLIKESNYCAASKREVINEQTVTREVKNELTATRKVSNELTVTR</sequence>